<evidence type="ECO:0000313" key="10">
    <source>
        <dbReference type="Proteomes" id="UP000007939"/>
    </source>
</evidence>
<gene>
    <name evidence="7" type="primary">msrA</name>
    <name evidence="9" type="ordered locus">Spico_1221</name>
</gene>
<dbReference type="eggNOG" id="COG0225">
    <property type="taxonomic scope" value="Bacteria"/>
</dbReference>
<reference evidence="10" key="1">
    <citation type="submission" date="2011-04" db="EMBL/GenBank/DDBJ databases">
        <title>The complete genome of Spirochaeta coccoides DSM 17374.</title>
        <authorList>
            <person name="Lucas S."/>
            <person name="Copeland A."/>
            <person name="Lapidus A."/>
            <person name="Bruce D."/>
            <person name="Goodwin L."/>
            <person name="Pitluck S."/>
            <person name="Peters L."/>
            <person name="Kyrpides N."/>
            <person name="Mavromatis K."/>
            <person name="Pagani I."/>
            <person name="Ivanova N."/>
            <person name="Ovchinnikova G."/>
            <person name="Lu M."/>
            <person name="Detter J.C."/>
            <person name="Tapia R."/>
            <person name="Han C."/>
            <person name="Land M."/>
            <person name="Hauser L."/>
            <person name="Markowitz V."/>
            <person name="Cheng J.-F."/>
            <person name="Hugenholtz P."/>
            <person name="Woyke T."/>
            <person name="Wu D."/>
            <person name="Spring S."/>
            <person name="Schroeder M."/>
            <person name="Brambilla E."/>
            <person name="Klenk H.-P."/>
            <person name="Eisen J.A."/>
        </authorList>
    </citation>
    <scope>NUCLEOTIDE SEQUENCE [LARGE SCALE GENOMIC DNA]</scope>
    <source>
        <strain evidence="10">ATCC BAA-1237 / DSM 17374 / SPN1</strain>
    </source>
</reference>
<dbReference type="GO" id="GO:0033743">
    <property type="term" value="F:peptide-methionine (R)-S-oxide reductase activity"/>
    <property type="evidence" value="ECO:0007669"/>
    <property type="project" value="UniProtKB-EC"/>
</dbReference>
<dbReference type="InterPro" id="IPR036509">
    <property type="entry name" value="Met_Sox_Rdtase_MsrA_sf"/>
</dbReference>
<sequence>MAYQPLPFLPLSPDLYEKIPLPAQKVMEQGGTELPGTGEYEHFSREGTYFCNRCHSPLYRSSDKFDSGCGWPSFDAEIPHAVERIPDRDGQRIEIRCATCGGHLGHVFSGEGFTSRDVRHCVNSLSLHFAASPPLGRAFFAGGCFWGVEDLFSRLEGVTDVTSGYSGGYVENPSYEDVCRGLTGHLETVRVTYDIDRLSYKDLIHWFFEIHDPTQTDGQGPDIGEQYESAVFYRNRHEYDIALEAIRELEEKGYDIATRLLPAAPFWEAEDYHQDYYERTGSRPYCHAHVKRF</sequence>
<dbReference type="HOGENOM" id="CLU_031040_7_1_12"/>
<dbReference type="OrthoDB" id="4174719at2"/>
<evidence type="ECO:0000256" key="2">
    <source>
        <dbReference type="ARBA" id="ARBA00023268"/>
    </source>
</evidence>
<comment type="catalytic activity">
    <reaction evidence="6 7">
        <text>[thioredoxin]-disulfide + L-methionine + H2O = L-methionine (S)-S-oxide + [thioredoxin]-dithiol</text>
        <dbReference type="Rhea" id="RHEA:19993"/>
        <dbReference type="Rhea" id="RHEA-COMP:10698"/>
        <dbReference type="Rhea" id="RHEA-COMP:10700"/>
        <dbReference type="ChEBI" id="CHEBI:15377"/>
        <dbReference type="ChEBI" id="CHEBI:29950"/>
        <dbReference type="ChEBI" id="CHEBI:50058"/>
        <dbReference type="ChEBI" id="CHEBI:57844"/>
        <dbReference type="ChEBI" id="CHEBI:58772"/>
        <dbReference type="EC" id="1.8.4.11"/>
    </reaction>
</comment>
<keyword evidence="1 7" id="KW-0560">Oxidoreductase</keyword>
<dbReference type="InterPro" id="IPR002579">
    <property type="entry name" value="Met_Sox_Rdtase_MsrB_dom"/>
</dbReference>
<keyword evidence="2" id="KW-0511">Multifunctional enzyme</keyword>
<dbReference type="AlphaFoldDB" id="F4GLN8"/>
<dbReference type="InterPro" id="IPR002569">
    <property type="entry name" value="Met_Sox_Rdtase_MsrA_dom"/>
</dbReference>
<feature type="domain" description="MsrB" evidence="8">
    <location>
        <begin position="12"/>
        <end position="132"/>
    </location>
</feature>
<dbReference type="EMBL" id="CP002659">
    <property type="protein sequence ID" value="AEC02432.1"/>
    <property type="molecule type" value="Genomic_DNA"/>
</dbReference>
<dbReference type="PROSITE" id="PS51790">
    <property type="entry name" value="MSRB"/>
    <property type="match status" value="1"/>
</dbReference>
<evidence type="ECO:0000256" key="5">
    <source>
        <dbReference type="ARBA" id="ARBA00048488"/>
    </source>
</evidence>
<dbReference type="Proteomes" id="UP000007939">
    <property type="component" value="Chromosome"/>
</dbReference>
<comment type="function">
    <text evidence="3 7">Has an important function as a repair enzyme for proteins that have been inactivated by oxidation. Catalyzes the reversible oxidation-reduction of methionine sulfoxide in proteins to methionine.</text>
</comment>
<feature type="active site" evidence="7">
    <location>
        <position position="144"/>
    </location>
</feature>
<proteinExistence type="inferred from homology"/>
<evidence type="ECO:0000256" key="1">
    <source>
        <dbReference type="ARBA" id="ARBA00023002"/>
    </source>
</evidence>
<accession>F4GLN8</accession>
<comment type="catalytic activity">
    <reaction evidence="5">
        <text>L-methionyl-[protein] + [thioredoxin]-disulfide + H2O = L-methionyl-(R)-S-oxide-[protein] + [thioredoxin]-dithiol</text>
        <dbReference type="Rhea" id="RHEA:24164"/>
        <dbReference type="Rhea" id="RHEA-COMP:10698"/>
        <dbReference type="Rhea" id="RHEA-COMP:10700"/>
        <dbReference type="Rhea" id="RHEA-COMP:12313"/>
        <dbReference type="Rhea" id="RHEA-COMP:12314"/>
        <dbReference type="ChEBI" id="CHEBI:15377"/>
        <dbReference type="ChEBI" id="CHEBI:16044"/>
        <dbReference type="ChEBI" id="CHEBI:29950"/>
        <dbReference type="ChEBI" id="CHEBI:45764"/>
        <dbReference type="ChEBI" id="CHEBI:50058"/>
        <dbReference type="EC" id="1.8.4.12"/>
    </reaction>
</comment>
<dbReference type="SUPFAM" id="SSF51316">
    <property type="entry name" value="Mss4-like"/>
    <property type="match status" value="1"/>
</dbReference>
<dbReference type="STRING" id="760011.Spico_1221"/>
<evidence type="ECO:0000259" key="8">
    <source>
        <dbReference type="PROSITE" id="PS51790"/>
    </source>
</evidence>
<evidence type="ECO:0000256" key="7">
    <source>
        <dbReference type="HAMAP-Rule" id="MF_01401"/>
    </source>
</evidence>
<dbReference type="Pfam" id="PF01625">
    <property type="entry name" value="PMSR"/>
    <property type="match status" value="1"/>
</dbReference>
<keyword evidence="10" id="KW-1185">Reference proteome</keyword>
<dbReference type="NCBIfam" id="NF004042">
    <property type="entry name" value="PRK05550.1"/>
    <property type="match status" value="1"/>
</dbReference>
<dbReference type="RefSeq" id="WP_013739827.1">
    <property type="nucleotide sequence ID" value="NC_015436.1"/>
</dbReference>
<dbReference type="SUPFAM" id="SSF55068">
    <property type="entry name" value="Peptide methionine sulfoxide reductase"/>
    <property type="match status" value="1"/>
</dbReference>
<name>F4GLN8_PARC1</name>
<dbReference type="HAMAP" id="MF_01401">
    <property type="entry name" value="MsrA"/>
    <property type="match status" value="1"/>
</dbReference>
<organism evidence="9 10">
    <name type="scientific">Parasphaerochaeta coccoides (strain ATCC BAA-1237 / DSM 17374 / SPN1)</name>
    <name type="common">Sphaerochaeta coccoides</name>
    <dbReference type="NCBI Taxonomy" id="760011"/>
    <lineage>
        <taxon>Bacteria</taxon>
        <taxon>Pseudomonadati</taxon>
        <taxon>Spirochaetota</taxon>
        <taxon>Spirochaetia</taxon>
        <taxon>Spirochaetales</taxon>
        <taxon>Sphaerochaetaceae</taxon>
        <taxon>Parasphaerochaeta</taxon>
    </lineage>
</organism>
<dbReference type="KEGG" id="scc:Spico_1221"/>
<comment type="similarity">
    <text evidence="7">Belongs to the MsrA Met sulfoxide reductase family.</text>
</comment>
<evidence type="ECO:0000313" key="9">
    <source>
        <dbReference type="EMBL" id="AEC02432.1"/>
    </source>
</evidence>
<evidence type="ECO:0000256" key="3">
    <source>
        <dbReference type="ARBA" id="ARBA00024679"/>
    </source>
</evidence>
<dbReference type="InterPro" id="IPR011057">
    <property type="entry name" value="Mss4-like_sf"/>
</dbReference>
<dbReference type="GO" id="GO:0008113">
    <property type="term" value="F:peptide-methionine (S)-S-oxide reductase activity"/>
    <property type="evidence" value="ECO:0007669"/>
    <property type="project" value="UniProtKB-UniRule"/>
</dbReference>
<dbReference type="PANTHER" id="PTHR43774:SF1">
    <property type="entry name" value="PEPTIDE METHIONINE SULFOXIDE REDUCTASE MSRA 2"/>
    <property type="match status" value="1"/>
</dbReference>
<dbReference type="PANTHER" id="PTHR43774">
    <property type="entry name" value="PEPTIDE METHIONINE SULFOXIDE REDUCTASE"/>
    <property type="match status" value="1"/>
</dbReference>
<dbReference type="Gene3D" id="2.170.150.20">
    <property type="entry name" value="Peptide methionine sulfoxide reductase"/>
    <property type="match status" value="1"/>
</dbReference>
<reference evidence="9 10" key="2">
    <citation type="journal article" date="2012" name="Stand. Genomic Sci.">
        <title>Complete genome sequence of the termite hindgut bacterium Spirochaeta coccoides type strain (SPN1(T)), reclassification in the genus Sphaerochaeta as Sphaerochaeta coccoides comb. nov. and emendations of the family Spirochaetaceae and the genus Sphaerochaeta.</title>
        <authorList>
            <person name="Abt B."/>
            <person name="Han C."/>
            <person name="Scheuner C."/>
            <person name="Lu M."/>
            <person name="Lapidus A."/>
            <person name="Nolan M."/>
            <person name="Lucas S."/>
            <person name="Hammon N."/>
            <person name="Deshpande S."/>
            <person name="Cheng J.F."/>
            <person name="Tapia R."/>
            <person name="Goodwin L.A."/>
            <person name="Pitluck S."/>
            <person name="Liolios K."/>
            <person name="Pagani I."/>
            <person name="Ivanova N."/>
            <person name="Mavromatis K."/>
            <person name="Mikhailova N."/>
            <person name="Huntemann M."/>
            <person name="Pati A."/>
            <person name="Chen A."/>
            <person name="Palaniappan K."/>
            <person name="Land M."/>
            <person name="Hauser L."/>
            <person name="Brambilla E.M."/>
            <person name="Rohde M."/>
            <person name="Spring S."/>
            <person name="Gronow S."/>
            <person name="Goker M."/>
            <person name="Woyke T."/>
            <person name="Bristow J."/>
            <person name="Eisen J.A."/>
            <person name="Markowitz V."/>
            <person name="Hugenholtz P."/>
            <person name="Kyrpides N.C."/>
            <person name="Klenk H.P."/>
            <person name="Detter J.C."/>
        </authorList>
    </citation>
    <scope>NUCLEOTIDE SEQUENCE [LARGE SCALE GENOMIC DNA]</scope>
    <source>
        <strain evidence="10">ATCC BAA-1237 / DSM 17374 / SPN1</strain>
    </source>
</reference>
<dbReference type="Gene3D" id="3.30.1060.10">
    <property type="entry name" value="Peptide methionine sulphoxide reductase MsrA"/>
    <property type="match status" value="1"/>
</dbReference>
<protein>
    <recommendedName>
        <fullName evidence="7">Peptide methionine sulfoxide reductase MsrA</fullName>
        <shortName evidence="7">Protein-methionine-S-oxide reductase</shortName>
        <ecNumber evidence="7">1.8.4.11</ecNumber>
    </recommendedName>
    <alternativeName>
        <fullName evidence="7">Peptide-methionine (S)-S-oxide reductase</fullName>
        <shortName evidence="7">Peptide Met(O) reductase</shortName>
    </alternativeName>
</protein>
<dbReference type="eggNOG" id="COG0229">
    <property type="taxonomic scope" value="Bacteria"/>
</dbReference>
<dbReference type="EC" id="1.8.4.11" evidence="7"/>
<dbReference type="GO" id="GO:0033744">
    <property type="term" value="F:L-methionine:thioredoxin-disulfide S-oxidoreductase activity"/>
    <property type="evidence" value="ECO:0007669"/>
    <property type="project" value="RHEA"/>
</dbReference>
<dbReference type="NCBIfam" id="TIGR00401">
    <property type="entry name" value="msrA"/>
    <property type="match status" value="1"/>
</dbReference>
<evidence type="ECO:0000256" key="4">
    <source>
        <dbReference type="ARBA" id="ARBA00047806"/>
    </source>
</evidence>
<evidence type="ECO:0000256" key="6">
    <source>
        <dbReference type="ARBA" id="ARBA00048782"/>
    </source>
</evidence>
<comment type="catalytic activity">
    <reaction evidence="4 7">
        <text>L-methionyl-[protein] + [thioredoxin]-disulfide + H2O = L-methionyl-(S)-S-oxide-[protein] + [thioredoxin]-dithiol</text>
        <dbReference type="Rhea" id="RHEA:14217"/>
        <dbReference type="Rhea" id="RHEA-COMP:10698"/>
        <dbReference type="Rhea" id="RHEA-COMP:10700"/>
        <dbReference type="Rhea" id="RHEA-COMP:12313"/>
        <dbReference type="Rhea" id="RHEA-COMP:12315"/>
        <dbReference type="ChEBI" id="CHEBI:15377"/>
        <dbReference type="ChEBI" id="CHEBI:16044"/>
        <dbReference type="ChEBI" id="CHEBI:29950"/>
        <dbReference type="ChEBI" id="CHEBI:44120"/>
        <dbReference type="ChEBI" id="CHEBI:50058"/>
        <dbReference type="EC" id="1.8.4.11"/>
    </reaction>
</comment>
<dbReference type="Pfam" id="PF01641">
    <property type="entry name" value="SelR"/>
    <property type="match status" value="1"/>
</dbReference>